<evidence type="ECO:0000256" key="1">
    <source>
        <dbReference type="ARBA" id="ARBA00023125"/>
    </source>
</evidence>
<dbReference type="InterPro" id="IPR001867">
    <property type="entry name" value="OmpR/PhoB-type_DNA-bd"/>
</dbReference>
<feature type="non-terminal residue" evidence="4">
    <location>
        <position position="142"/>
    </location>
</feature>
<dbReference type="Gene3D" id="1.10.10.10">
    <property type="entry name" value="Winged helix-like DNA-binding domain superfamily/Winged helix DNA-binding domain"/>
    <property type="match status" value="1"/>
</dbReference>
<dbReference type="CDD" id="cd00383">
    <property type="entry name" value="trans_reg_C"/>
    <property type="match status" value="1"/>
</dbReference>
<dbReference type="Proteomes" id="UP000318212">
    <property type="component" value="Unassembled WGS sequence"/>
</dbReference>
<dbReference type="GO" id="GO:0003677">
    <property type="term" value="F:DNA binding"/>
    <property type="evidence" value="ECO:0007669"/>
    <property type="project" value="UniProtKB-UniRule"/>
</dbReference>
<accession>A0A508A4V3</accession>
<dbReference type="GO" id="GO:0000160">
    <property type="term" value="P:phosphorelay signal transduction system"/>
    <property type="evidence" value="ECO:0007669"/>
    <property type="project" value="InterPro"/>
</dbReference>
<evidence type="ECO:0000259" key="3">
    <source>
        <dbReference type="PROSITE" id="PS51755"/>
    </source>
</evidence>
<evidence type="ECO:0000313" key="5">
    <source>
        <dbReference type="Proteomes" id="UP000318212"/>
    </source>
</evidence>
<keyword evidence="5" id="KW-1185">Reference proteome</keyword>
<dbReference type="SUPFAM" id="SSF46894">
    <property type="entry name" value="C-terminal effector domain of the bipartite response regulators"/>
    <property type="match status" value="1"/>
</dbReference>
<dbReference type="GO" id="GO:0006355">
    <property type="term" value="P:regulation of DNA-templated transcription"/>
    <property type="evidence" value="ECO:0007669"/>
    <property type="project" value="InterPro"/>
</dbReference>
<comment type="caution">
    <text evidence="4">The sequence shown here is derived from an EMBL/GenBank/DDBJ whole genome shotgun (WGS) entry which is preliminary data.</text>
</comment>
<gene>
    <name evidence="4" type="ORF">FKV25_10230</name>
</gene>
<feature type="DNA-binding region" description="OmpR/PhoB-type" evidence="2">
    <location>
        <begin position="14"/>
        <end position="112"/>
    </location>
</feature>
<evidence type="ECO:0000313" key="4">
    <source>
        <dbReference type="EMBL" id="TQD43474.1"/>
    </source>
</evidence>
<reference evidence="4 5" key="1">
    <citation type="submission" date="2019-06" db="EMBL/GenBank/DDBJ databases">
        <title>Lysobacter alkalisoli sp. nov. isolated from saline soil.</title>
        <authorList>
            <person name="Sun J.-Q."/>
            <person name="Xu L."/>
        </authorList>
    </citation>
    <scope>NUCLEOTIDE SEQUENCE [LARGE SCALE GENOMIC DNA]</scope>
    <source>
        <strain evidence="4 5">JCM 31130</strain>
    </source>
</reference>
<dbReference type="InterPro" id="IPR016032">
    <property type="entry name" value="Sig_transdc_resp-reg_C-effctor"/>
</dbReference>
<protein>
    <recommendedName>
        <fullName evidence="3">OmpR/PhoB-type domain-containing protein</fullName>
    </recommendedName>
</protein>
<proteinExistence type="predicted"/>
<dbReference type="Pfam" id="PF00486">
    <property type="entry name" value="Trans_reg_C"/>
    <property type="match status" value="1"/>
</dbReference>
<dbReference type="AlphaFoldDB" id="A0A508A4V3"/>
<evidence type="ECO:0000256" key="2">
    <source>
        <dbReference type="PROSITE-ProRule" id="PRU01091"/>
    </source>
</evidence>
<dbReference type="PROSITE" id="PS51755">
    <property type="entry name" value="OMPR_PHOB"/>
    <property type="match status" value="1"/>
</dbReference>
<dbReference type="RefSeq" id="WP_211345413.1">
    <property type="nucleotide sequence ID" value="NZ_VICE01000096.1"/>
</dbReference>
<dbReference type="InterPro" id="IPR036388">
    <property type="entry name" value="WH-like_DNA-bd_sf"/>
</dbReference>
<dbReference type="SMART" id="SM00862">
    <property type="entry name" value="Trans_reg_C"/>
    <property type="match status" value="1"/>
</dbReference>
<dbReference type="EMBL" id="VICE01000096">
    <property type="protein sequence ID" value="TQD43474.1"/>
    <property type="molecule type" value="Genomic_DNA"/>
</dbReference>
<name>A0A508A4V3_9GAMM</name>
<keyword evidence="1 2" id="KW-0238">DNA-binding</keyword>
<organism evidence="4 5">
    <name type="scientific">Marilutibacter aestuarii</name>
    <dbReference type="NCBI Taxonomy" id="1706195"/>
    <lineage>
        <taxon>Bacteria</taxon>
        <taxon>Pseudomonadati</taxon>
        <taxon>Pseudomonadota</taxon>
        <taxon>Gammaproteobacteria</taxon>
        <taxon>Lysobacterales</taxon>
        <taxon>Lysobacteraceae</taxon>
        <taxon>Marilutibacter</taxon>
    </lineage>
</organism>
<feature type="domain" description="OmpR/PhoB-type" evidence="3">
    <location>
        <begin position="14"/>
        <end position="112"/>
    </location>
</feature>
<sequence length="142" mass="15065">MVPEGLAPEGPGPPARYRFDDIRVDTVAHTLTRGGVPCALEPKAFAVLTMLLQHAGELVGKDELLDAVWGHRHVTPGVLTRAIAQLRAALGDDAHQPRYIHTHHALGYRFIGELQVDGEAEASVPVVPTVAVAEATAEAEGA</sequence>